<reference evidence="1 2" key="1">
    <citation type="journal article" date="2012" name="BMC Genomics">
        <title>Complete genome sequence of Saccharothrix espanaensis DSM 44229T and comparison to the other completely sequenced Pseudonocardiaceae.</title>
        <authorList>
            <person name="Strobel T."/>
            <person name="Al-Dilaimi A."/>
            <person name="Blom J."/>
            <person name="Gessner A."/>
            <person name="Kalinowski J."/>
            <person name="Luzhetska M."/>
            <person name="Puhler A."/>
            <person name="Szczepanowski R."/>
            <person name="Bechthold A."/>
            <person name="Ruckert C."/>
        </authorList>
    </citation>
    <scope>NUCLEOTIDE SEQUENCE [LARGE SCALE GENOMIC DNA]</scope>
    <source>
        <strain evidence="2">ATCC 51144 / DSM 44229 / JCM 9112 / NBRC 15066 / NRRL 15764</strain>
    </source>
</reference>
<dbReference type="RefSeq" id="WP_015101672.1">
    <property type="nucleotide sequence ID" value="NC_019673.1"/>
</dbReference>
<dbReference type="PATRIC" id="fig|1179773.3.peg.4280"/>
<evidence type="ECO:0000313" key="2">
    <source>
        <dbReference type="Proteomes" id="UP000006281"/>
    </source>
</evidence>
<dbReference type="eggNOG" id="ENOG50338Q6">
    <property type="taxonomic scope" value="Bacteria"/>
</dbReference>
<proteinExistence type="predicted"/>
<evidence type="ECO:0000313" key="1">
    <source>
        <dbReference type="EMBL" id="CCH31560.1"/>
    </source>
</evidence>
<dbReference type="EMBL" id="HE804045">
    <property type="protein sequence ID" value="CCH31560.1"/>
    <property type="molecule type" value="Genomic_DNA"/>
</dbReference>
<dbReference type="OrthoDB" id="2590919at2"/>
<dbReference type="Proteomes" id="UP000006281">
    <property type="component" value="Chromosome"/>
</dbReference>
<name>K0JUN8_SACES</name>
<accession>K0JUN8</accession>
<sequence length="100" mass="11070">MSRPLFEVAGVIATTADRIAPYLPEPVQGGWWYRGEFVTEPHPRGTRVVHRVHNVATRGRWAVPLANRLFIGYRANLARGLTARLAEIAAELGVTSHPDS</sequence>
<gene>
    <name evidence="1" type="ordered locus">BN6_42770</name>
</gene>
<dbReference type="STRING" id="1179773.BN6_42770"/>
<dbReference type="AlphaFoldDB" id="K0JUN8"/>
<evidence type="ECO:0008006" key="3">
    <source>
        <dbReference type="Google" id="ProtNLM"/>
    </source>
</evidence>
<organism evidence="1 2">
    <name type="scientific">Saccharothrix espanaensis (strain ATCC 51144 / DSM 44229 / JCM 9112 / NBRC 15066 / NRRL 15764)</name>
    <dbReference type="NCBI Taxonomy" id="1179773"/>
    <lineage>
        <taxon>Bacteria</taxon>
        <taxon>Bacillati</taxon>
        <taxon>Actinomycetota</taxon>
        <taxon>Actinomycetes</taxon>
        <taxon>Pseudonocardiales</taxon>
        <taxon>Pseudonocardiaceae</taxon>
        <taxon>Saccharothrix</taxon>
    </lineage>
</organism>
<protein>
    <recommendedName>
        <fullName evidence="3">Polyketide cyclase/dehydrase</fullName>
    </recommendedName>
</protein>
<keyword evidence="2" id="KW-1185">Reference proteome</keyword>
<dbReference type="KEGG" id="sesp:BN6_42770"/>
<dbReference type="HOGENOM" id="CLU_2048396_0_0_11"/>